<protein>
    <submittedName>
        <fullName evidence="2">Uncharacterized protein</fullName>
    </submittedName>
</protein>
<evidence type="ECO:0000313" key="3">
    <source>
        <dbReference type="Proteomes" id="UP000623010"/>
    </source>
</evidence>
<reference evidence="2" key="2">
    <citation type="submission" date="2020-09" db="EMBL/GenBank/DDBJ databases">
        <authorList>
            <person name="Sun Q."/>
            <person name="Ohkuma M."/>
        </authorList>
    </citation>
    <scope>NUCLEOTIDE SEQUENCE</scope>
    <source>
        <strain evidence="2">JCM 5016</strain>
    </source>
</reference>
<name>A0A918RG35_9ACTN</name>
<dbReference type="AlphaFoldDB" id="A0A918RG35"/>
<proteinExistence type="predicted"/>
<feature type="compositionally biased region" description="Low complexity" evidence="1">
    <location>
        <begin position="14"/>
        <end position="25"/>
    </location>
</feature>
<feature type="region of interest" description="Disordered" evidence="1">
    <location>
        <begin position="1"/>
        <end position="25"/>
    </location>
</feature>
<feature type="region of interest" description="Disordered" evidence="1">
    <location>
        <begin position="62"/>
        <end position="85"/>
    </location>
</feature>
<sequence length="85" mass="8192">MTVQDTAPGDAPVSRGRSGSRGTTTVCMTAMRMPAKASTGRVNRPDVLDVPEEADAGAGVRAGGGAGIGAGCSMGTPVGDAGETG</sequence>
<feature type="compositionally biased region" description="Gly residues" evidence="1">
    <location>
        <begin position="62"/>
        <end position="72"/>
    </location>
</feature>
<reference evidence="2" key="1">
    <citation type="journal article" date="2014" name="Int. J. Syst. Evol. Microbiol.">
        <title>Complete genome sequence of Corynebacterium casei LMG S-19264T (=DSM 44701T), isolated from a smear-ripened cheese.</title>
        <authorList>
            <consortium name="US DOE Joint Genome Institute (JGI-PGF)"/>
            <person name="Walter F."/>
            <person name="Albersmeier A."/>
            <person name="Kalinowski J."/>
            <person name="Ruckert C."/>
        </authorList>
    </citation>
    <scope>NUCLEOTIDE SEQUENCE</scope>
    <source>
        <strain evidence="2">JCM 5016</strain>
    </source>
</reference>
<evidence type="ECO:0000256" key="1">
    <source>
        <dbReference type="SAM" id="MobiDB-lite"/>
    </source>
</evidence>
<accession>A0A918RG35</accession>
<keyword evidence="3" id="KW-1185">Reference proteome</keyword>
<dbReference type="Proteomes" id="UP000623010">
    <property type="component" value="Unassembled WGS sequence"/>
</dbReference>
<dbReference type="EMBL" id="BMWH01000016">
    <property type="protein sequence ID" value="GGZ96590.1"/>
    <property type="molecule type" value="Genomic_DNA"/>
</dbReference>
<organism evidence="2 3">
    <name type="scientific">Streptomyces echinoruber</name>
    <dbReference type="NCBI Taxonomy" id="68898"/>
    <lineage>
        <taxon>Bacteria</taxon>
        <taxon>Bacillati</taxon>
        <taxon>Actinomycetota</taxon>
        <taxon>Actinomycetes</taxon>
        <taxon>Kitasatosporales</taxon>
        <taxon>Streptomycetaceae</taxon>
        <taxon>Streptomyces</taxon>
    </lineage>
</organism>
<evidence type="ECO:0000313" key="2">
    <source>
        <dbReference type="EMBL" id="GGZ96590.1"/>
    </source>
</evidence>
<gene>
    <name evidence="2" type="ORF">GCM10010389_39830</name>
</gene>
<comment type="caution">
    <text evidence="2">The sequence shown here is derived from an EMBL/GenBank/DDBJ whole genome shotgun (WGS) entry which is preliminary data.</text>
</comment>